<gene>
    <name evidence="2" type="primary">hisZ_19</name>
    <name evidence="2" type="ORF">SDC9_201410</name>
</gene>
<dbReference type="AlphaFoldDB" id="A0A645IZS5"/>
<dbReference type="GO" id="GO:0016757">
    <property type="term" value="F:glycosyltransferase activity"/>
    <property type="evidence" value="ECO:0007669"/>
    <property type="project" value="UniProtKB-KW"/>
</dbReference>
<dbReference type="Pfam" id="PF13393">
    <property type="entry name" value="tRNA-synt_His"/>
    <property type="match status" value="1"/>
</dbReference>
<reference evidence="2" key="1">
    <citation type="submission" date="2019-08" db="EMBL/GenBank/DDBJ databases">
        <authorList>
            <person name="Kucharzyk K."/>
            <person name="Murdoch R.W."/>
            <person name="Higgins S."/>
            <person name="Loffler F."/>
        </authorList>
    </citation>
    <scope>NUCLEOTIDE SEQUENCE</scope>
</reference>
<keyword evidence="2" id="KW-0328">Glycosyltransferase</keyword>
<accession>A0A645IZS5</accession>
<dbReference type="Gene3D" id="3.30.930.10">
    <property type="entry name" value="Bira Bifunctional Protein, Domain 2"/>
    <property type="match status" value="1"/>
</dbReference>
<proteinExistence type="predicted"/>
<dbReference type="PANTHER" id="PTHR11476">
    <property type="entry name" value="HISTIDYL-TRNA SYNTHETASE"/>
    <property type="match status" value="1"/>
</dbReference>
<feature type="domain" description="Class II Histidinyl-tRNA synthetase (HisRS)-like catalytic core" evidence="1">
    <location>
        <begin position="6"/>
        <end position="96"/>
    </location>
</feature>
<dbReference type="InterPro" id="IPR045864">
    <property type="entry name" value="aa-tRNA-synth_II/BPL/LPL"/>
</dbReference>
<evidence type="ECO:0000313" key="2">
    <source>
        <dbReference type="EMBL" id="MPN53744.1"/>
    </source>
</evidence>
<comment type="caution">
    <text evidence="2">The sequence shown here is derived from an EMBL/GenBank/DDBJ whole genome shotgun (WGS) entry which is preliminary data.</text>
</comment>
<name>A0A645IZS5_9ZZZZ</name>
<dbReference type="InterPro" id="IPR041715">
    <property type="entry name" value="HisRS-like_core"/>
</dbReference>
<dbReference type="SUPFAM" id="SSF55681">
    <property type="entry name" value="Class II aaRS and biotin synthetases"/>
    <property type="match status" value="1"/>
</dbReference>
<organism evidence="2">
    <name type="scientific">bioreactor metagenome</name>
    <dbReference type="NCBI Taxonomy" id="1076179"/>
    <lineage>
        <taxon>unclassified sequences</taxon>
        <taxon>metagenomes</taxon>
        <taxon>ecological metagenomes</taxon>
    </lineage>
</organism>
<evidence type="ECO:0000259" key="1">
    <source>
        <dbReference type="Pfam" id="PF13393"/>
    </source>
</evidence>
<protein>
    <submittedName>
        <fullName evidence="2">ATP phosphoribosyltransferase regulatory subunit</fullName>
    </submittedName>
</protein>
<sequence>MDLIYEAKKKAVNDRVLNILSYLEDVCNALCSLGYKEYISIDLGMVHHIHYYTGLIFRGYVKGSGENCLAGGRYDTLTQNFGKILPATGFALNTESILNAIAKRGDDPESLRPDLVIHYDEGCLKDAQEFWGNRVKEGLICELSVFSDLESSRKYARLRKVKIALYHISKNGIQPIECREESTDDAK</sequence>
<keyword evidence="2" id="KW-0808">Transferase</keyword>
<dbReference type="EMBL" id="VSSQ01121197">
    <property type="protein sequence ID" value="MPN53744.1"/>
    <property type="molecule type" value="Genomic_DNA"/>
</dbReference>
<dbReference type="PANTHER" id="PTHR11476:SF7">
    <property type="entry name" value="HISTIDINE--TRNA LIGASE"/>
    <property type="match status" value="1"/>
</dbReference>